<reference evidence="2" key="1">
    <citation type="submission" date="2017-01" db="EMBL/GenBank/DDBJ databases">
        <authorList>
            <person name="Varghese N."/>
            <person name="Submissions S."/>
        </authorList>
    </citation>
    <scope>NUCLEOTIDE SEQUENCE [LARGE SCALE GENOMIC DNA]</scope>
    <source>
        <strain evidence="2">CGMCC 1.7737</strain>
    </source>
</reference>
<dbReference type="RefSeq" id="WP_076430021.1">
    <property type="nucleotide sequence ID" value="NZ_FTNO01000001.1"/>
</dbReference>
<name>A0A1N6ZQC0_9EURY</name>
<organism evidence="1 2">
    <name type="scientific">Haladaptatus litoreus</name>
    <dbReference type="NCBI Taxonomy" id="553468"/>
    <lineage>
        <taxon>Archaea</taxon>
        <taxon>Methanobacteriati</taxon>
        <taxon>Methanobacteriota</taxon>
        <taxon>Stenosarchaea group</taxon>
        <taxon>Halobacteria</taxon>
        <taxon>Halobacteriales</taxon>
        <taxon>Haladaptataceae</taxon>
        <taxon>Haladaptatus</taxon>
    </lineage>
</organism>
<keyword evidence="2" id="KW-1185">Reference proteome</keyword>
<gene>
    <name evidence="1" type="ORF">SAMN05421858_2122</name>
</gene>
<evidence type="ECO:0000313" key="2">
    <source>
        <dbReference type="Proteomes" id="UP000186914"/>
    </source>
</evidence>
<accession>A0A1N6ZQC0</accession>
<proteinExistence type="predicted"/>
<protein>
    <submittedName>
        <fullName evidence="1">Uncharacterized protein</fullName>
    </submittedName>
</protein>
<evidence type="ECO:0000313" key="1">
    <source>
        <dbReference type="EMBL" id="SIR28987.1"/>
    </source>
</evidence>
<dbReference type="OrthoDB" id="170219at2157"/>
<sequence>MKFKLVPSAPAEFDFVADAQKAVPLVPGTEDDCCARLMNRLGFQSRDVARTWLTFLRALELAEETQSGFARLRRDPDREKLAESFQSRVYGVSIVLSVLDEHGPLSERAVFEKFREEIPTWERHKDPSRVEEVWRERVGNMLDWAVLLGLAERVDGNYRRV</sequence>
<dbReference type="Proteomes" id="UP000186914">
    <property type="component" value="Unassembled WGS sequence"/>
</dbReference>
<dbReference type="AlphaFoldDB" id="A0A1N6ZQC0"/>
<dbReference type="EMBL" id="FTNO01000001">
    <property type="protein sequence ID" value="SIR28987.1"/>
    <property type="molecule type" value="Genomic_DNA"/>
</dbReference>
<dbReference type="InterPro" id="IPR058821">
    <property type="entry name" value="Double_WHD-containing_halo"/>
</dbReference>
<dbReference type="Pfam" id="PF25947">
    <property type="entry name" value="WHD_halo_double"/>
    <property type="match status" value="1"/>
</dbReference>